<dbReference type="Gene3D" id="3.40.1620.10">
    <property type="entry name" value="YefM-like domain"/>
    <property type="match status" value="1"/>
</dbReference>
<evidence type="ECO:0000313" key="4">
    <source>
        <dbReference type="Proteomes" id="UP001556709"/>
    </source>
</evidence>
<dbReference type="Pfam" id="PF02604">
    <property type="entry name" value="PhdYeFM_antitox"/>
    <property type="match status" value="1"/>
</dbReference>
<organism evidence="3 4">
    <name type="scientific">Spiribacter pallidus</name>
    <dbReference type="NCBI Taxonomy" id="1987936"/>
    <lineage>
        <taxon>Bacteria</taxon>
        <taxon>Pseudomonadati</taxon>
        <taxon>Pseudomonadota</taxon>
        <taxon>Gammaproteobacteria</taxon>
        <taxon>Chromatiales</taxon>
        <taxon>Ectothiorhodospiraceae</taxon>
        <taxon>Spiribacter</taxon>
    </lineage>
</organism>
<sequence>MTSEIGSYEAKTKLPALLRAVQGGHRYTITSRGVPVAALVPIKTDDEVARREAVAAMRALPQVVGVPDAELPDWISEGRR</sequence>
<comment type="similarity">
    <text evidence="1 2">Belongs to the phD/YefM antitoxin family.</text>
</comment>
<comment type="caution">
    <text evidence="3">The sequence shown here is derived from an EMBL/GenBank/DDBJ whole genome shotgun (WGS) entry which is preliminary data.</text>
</comment>
<dbReference type="NCBIfam" id="TIGR01552">
    <property type="entry name" value="phd_fam"/>
    <property type="match status" value="1"/>
</dbReference>
<evidence type="ECO:0000313" key="3">
    <source>
        <dbReference type="EMBL" id="MEX0468780.1"/>
    </source>
</evidence>
<dbReference type="EMBL" id="JBAKFM010000001">
    <property type="protein sequence ID" value="MEX0468780.1"/>
    <property type="molecule type" value="Genomic_DNA"/>
</dbReference>
<dbReference type="InterPro" id="IPR036165">
    <property type="entry name" value="YefM-like_sf"/>
</dbReference>
<keyword evidence="4" id="KW-1185">Reference proteome</keyword>
<proteinExistence type="inferred from homology"/>
<evidence type="ECO:0000256" key="1">
    <source>
        <dbReference type="ARBA" id="ARBA00009981"/>
    </source>
</evidence>
<reference evidence="3 4" key="1">
    <citation type="submission" date="2024-02" db="EMBL/GenBank/DDBJ databases">
        <title>New especies of Spiribacter isolated from saline water.</title>
        <authorList>
            <person name="Leon M.J."/>
            <person name="De La Haba R."/>
            <person name="Sanchez-Porro C."/>
            <person name="Ventosa A."/>
        </authorList>
    </citation>
    <scope>NUCLEOTIDE SEQUENCE [LARGE SCALE GENOMIC DNA]</scope>
    <source>
        <strain evidence="4">ag22IC6-390</strain>
    </source>
</reference>
<name>A0ABV3TAX0_9GAMM</name>
<accession>A0ABV3TAX0</accession>
<dbReference type="Proteomes" id="UP001556709">
    <property type="component" value="Unassembled WGS sequence"/>
</dbReference>
<comment type="function">
    <text evidence="2">Antitoxin component of a type II toxin-antitoxin (TA) system.</text>
</comment>
<gene>
    <name evidence="3" type="ORF">V6X73_03420</name>
</gene>
<evidence type="ECO:0000256" key="2">
    <source>
        <dbReference type="RuleBase" id="RU362080"/>
    </source>
</evidence>
<protein>
    <recommendedName>
        <fullName evidence="2">Antitoxin</fullName>
    </recommendedName>
</protein>
<dbReference type="InterPro" id="IPR006442">
    <property type="entry name" value="Antitoxin_Phd/YefM"/>
</dbReference>
<dbReference type="SUPFAM" id="SSF143120">
    <property type="entry name" value="YefM-like"/>
    <property type="match status" value="1"/>
</dbReference>
<dbReference type="RefSeq" id="WP_367957693.1">
    <property type="nucleotide sequence ID" value="NZ_JBAKFK010000001.1"/>
</dbReference>